<dbReference type="AlphaFoldDB" id="D2W494"/>
<feature type="signal peptide" evidence="1">
    <location>
        <begin position="1"/>
        <end position="24"/>
    </location>
</feature>
<dbReference type="Proteomes" id="UP000006671">
    <property type="component" value="Unassembled WGS sequence"/>
</dbReference>
<protein>
    <submittedName>
        <fullName evidence="2">Predicted protein</fullName>
    </submittedName>
</protein>
<dbReference type="GeneID" id="8860442"/>
<proteinExistence type="predicted"/>
<accession>D2W494</accession>
<dbReference type="VEuPathDB" id="AmoebaDB:NAEGRDRAFT_76224"/>
<dbReference type="InParanoid" id="D2W494"/>
<evidence type="ECO:0000256" key="1">
    <source>
        <dbReference type="SAM" id="SignalP"/>
    </source>
</evidence>
<evidence type="ECO:0000313" key="2">
    <source>
        <dbReference type="EMBL" id="EFC36110.1"/>
    </source>
</evidence>
<sequence length="237" mass="27096">MQRVFIPFIVGLFCLFVTIRKVSGNTSNFENYSKVEDVKLPLNCSTSMSVVFPTELLLQSFLHEKHSNSNFTSLWINFMIASKREGIELAEFGLNSQNSNQEFLSLMQEMKNNATETKIKLEELLTTLNLPTMNEMQALVYGNDCSLRAVPLDSIRGPCDFLFISIHRMSMTKTMNLMVMALNGVDQRVVSIAYNELIISSRQLVHFCSYPKVYNVIKLCKKFCKEKQGVSNIKFQL</sequence>
<keyword evidence="1" id="KW-0732">Signal</keyword>
<dbReference type="KEGG" id="ngr:NAEGRDRAFT_76224"/>
<dbReference type="EMBL" id="GG738942">
    <property type="protein sequence ID" value="EFC36110.1"/>
    <property type="molecule type" value="Genomic_DNA"/>
</dbReference>
<name>D2W494_NAEGR</name>
<feature type="chain" id="PRO_5003038120" evidence="1">
    <location>
        <begin position="25"/>
        <end position="237"/>
    </location>
</feature>
<dbReference type="RefSeq" id="XP_002668854.1">
    <property type="nucleotide sequence ID" value="XM_002668808.1"/>
</dbReference>
<reference evidence="2 3" key="1">
    <citation type="journal article" date="2010" name="Cell">
        <title>The genome of Naegleria gruberi illuminates early eukaryotic versatility.</title>
        <authorList>
            <person name="Fritz-Laylin L.K."/>
            <person name="Prochnik S.E."/>
            <person name="Ginger M.L."/>
            <person name="Dacks J.B."/>
            <person name="Carpenter M.L."/>
            <person name="Field M.C."/>
            <person name="Kuo A."/>
            <person name="Paredez A."/>
            <person name="Chapman J."/>
            <person name="Pham J."/>
            <person name="Shu S."/>
            <person name="Neupane R."/>
            <person name="Cipriano M."/>
            <person name="Mancuso J."/>
            <person name="Tu H."/>
            <person name="Salamov A."/>
            <person name="Lindquist E."/>
            <person name="Shapiro H."/>
            <person name="Lucas S."/>
            <person name="Grigoriev I.V."/>
            <person name="Cande W.Z."/>
            <person name="Fulton C."/>
            <person name="Rokhsar D.S."/>
            <person name="Dawson S.C."/>
        </authorList>
    </citation>
    <scope>NUCLEOTIDE SEQUENCE [LARGE SCALE GENOMIC DNA]</scope>
    <source>
        <strain evidence="2 3">NEG-M</strain>
    </source>
</reference>
<gene>
    <name evidence="2" type="ORF">NAEGRDRAFT_76224</name>
</gene>
<keyword evidence="3" id="KW-1185">Reference proteome</keyword>
<evidence type="ECO:0000313" key="3">
    <source>
        <dbReference type="Proteomes" id="UP000006671"/>
    </source>
</evidence>
<organism evidence="3">
    <name type="scientific">Naegleria gruberi</name>
    <name type="common">Amoeba</name>
    <dbReference type="NCBI Taxonomy" id="5762"/>
    <lineage>
        <taxon>Eukaryota</taxon>
        <taxon>Discoba</taxon>
        <taxon>Heterolobosea</taxon>
        <taxon>Tetramitia</taxon>
        <taxon>Eutetramitia</taxon>
        <taxon>Vahlkampfiidae</taxon>
        <taxon>Naegleria</taxon>
    </lineage>
</organism>